<dbReference type="Proteomes" id="UP001152798">
    <property type="component" value="Chromosome 4"/>
</dbReference>
<dbReference type="OrthoDB" id="10472494at2759"/>
<dbReference type="EMBL" id="OV725080">
    <property type="protein sequence ID" value="CAH1399109.1"/>
    <property type="molecule type" value="Genomic_DNA"/>
</dbReference>
<evidence type="ECO:0000313" key="2">
    <source>
        <dbReference type="Proteomes" id="UP001152798"/>
    </source>
</evidence>
<evidence type="ECO:0000313" key="1">
    <source>
        <dbReference type="EMBL" id="CAH1399109.1"/>
    </source>
</evidence>
<keyword evidence="2" id="KW-1185">Reference proteome</keyword>
<organism evidence="1 2">
    <name type="scientific">Nezara viridula</name>
    <name type="common">Southern green stink bug</name>
    <name type="synonym">Cimex viridulus</name>
    <dbReference type="NCBI Taxonomy" id="85310"/>
    <lineage>
        <taxon>Eukaryota</taxon>
        <taxon>Metazoa</taxon>
        <taxon>Ecdysozoa</taxon>
        <taxon>Arthropoda</taxon>
        <taxon>Hexapoda</taxon>
        <taxon>Insecta</taxon>
        <taxon>Pterygota</taxon>
        <taxon>Neoptera</taxon>
        <taxon>Paraneoptera</taxon>
        <taxon>Hemiptera</taxon>
        <taxon>Heteroptera</taxon>
        <taxon>Panheteroptera</taxon>
        <taxon>Pentatomomorpha</taxon>
        <taxon>Pentatomoidea</taxon>
        <taxon>Pentatomidae</taxon>
        <taxon>Pentatominae</taxon>
        <taxon>Nezara</taxon>
    </lineage>
</organism>
<gene>
    <name evidence="1" type="ORF">NEZAVI_LOCUS8633</name>
</gene>
<accession>A0A9P0HC29</accession>
<reference evidence="1" key="1">
    <citation type="submission" date="2022-01" db="EMBL/GenBank/DDBJ databases">
        <authorList>
            <person name="King R."/>
        </authorList>
    </citation>
    <scope>NUCLEOTIDE SEQUENCE</scope>
</reference>
<dbReference type="AlphaFoldDB" id="A0A9P0HC29"/>
<protein>
    <submittedName>
        <fullName evidence="1">Uncharacterized protein</fullName>
    </submittedName>
</protein>
<name>A0A9P0HC29_NEZVI</name>
<proteinExistence type="predicted"/>
<sequence length="141" mass="15864">MCDSVYRKITEAYEHFDLNTEKTIIKGFKLCFIDLVKNQINRLRNERSDWRSGLDECAQRRILCNENSAAMTDELQGVGDNYGGGTNYFTEMIGFSWANTTILILFTIGGIILAGTCYSPSLCDCLPSFFVSSASNRNVPF</sequence>